<reference evidence="3" key="1">
    <citation type="journal article" date="2019" name="Int. J. Syst. Evol. Microbiol.">
        <title>The Global Catalogue of Microorganisms (GCM) 10K type strain sequencing project: providing services to taxonomists for standard genome sequencing and annotation.</title>
        <authorList>
            <consortium name="The Broad Institute Genomics Platform"/>
            <consortium name="The Broad Institute Genome Sequencing Center for Infectious Disease"/>
            <person name="Wu L."/>
            <person name="Ma J."/>
        </authorList>
    </citation>
    <scope>NUCLEOTIDE SEQUENCE [LARGE SCALE GENOMIC DNA]</scope>
    <source>
        <strain evidence="3">JCM 14046</strain>
    </source>
</reference>
<dbReference type="RefSeq" id="WP_344006977.1">
    <property type="nucleotide sequence ID" value="NZ_BAAAMY010000004.1"/>
</dbReference>
<feature type="region of interest" description="Disordered" evidence="1">
    <location>
        <begin position="554"/>
        <end position="582"/>
    </location>
</feature>
<evidence type="ECO:0000256" key="1">
    <source>
        <dbReference type="SAM" id="MobiDB-lite"/>
    </source>
</evidence>
<name>A0ABP5AQC3_9ACTN</name>
<gene>
    <name evidence="2" type="ORF">GCM10009737_21560</name>
</gene>
<evidence type="ECO:0000313" key="3">
    <source>
        <dbReference type="Proteomes" id="UP001501612"/>
    </source>
</evidence>
<dbReference type="InterPro" id="IPR027417">
    <property type="entry name" value="P-loop_NTPase"/>
</dbReference>
<comment type="caution">
    <text evidence="2">The sequence shown here is derived from an EMBL/GenBank/DDBJ whole genome shotgun (WGS) entry which is preliminary data.</text>
</comment>
<protein>
    <submittedName>
        <fullName evidence="2">Dynamin family protein</fullName>
    </submittedName>
</protein>
<dbReference type="CDD" id="cd00882">
    <property type="entry name" value="Ras_like_GTPase"/>
    <property type="match status" value="1"/>
</dbReference>
<dbReference type="EMBL" id="BAAAMY010000004">
    <property type="protein sequence ID" value="GAA1919685.1"/>
    <property type="molecule type" value="Genomic_DNA"/>
</dbReference>
<dbReference type="Gene3D" id="3.40.50.300">
    <property type="entry name" value="P-loop containing nucleotide triphosphate hydrolases"/>
    <property type="match status" value="1"/>
</dbReference>
<proteinExistence type="predicted"/>
<dbReference type="Proteomes" id="UP001501612">
    <property type="component" value="Unassembled WGS sequence"/>
</dbReference>
<organism evidence="2 3">
    <name type="scientific">Nocardioides lentus</name>
    <dbReference type="NCBI Taxonomy" id="338077"/>
    <lineage>
        <taxon>Bacteria</taxon>
        <taxon>Bacillati</taxon>
        <taxon>Actinomycetota</taxon>
        <taxon>Actinomycetes</taxon>
        <taxon>Propionibacteriales</taxon>
        <taxon>Nocardioidaceae</taxon>
        <taxon>Nocardioides</taxon>
    </lineage>
</organism>
<keyword evidence="3" id="KW-1185">Reference proteome</keyword>
<accession>A0ABP5AQC3</accession>
<dbReference type="SUPFAM" id="SSF52540">
    <property type="entry name" value="P-loop containing nucleoside triphosphate hydrolases"/>
    <property type="match status" value="1"/>
</dbReference>
<sequence length="582" mass="61087">MLTALVRLHSALQEVRLPLALPGVEEQRADRAELVTQLEDYLIPRVTTMDGPLLAVVGGSTGAGKSTLVNSIVGRRVTESGVLRPTTRSPVLVHHPADAGWFGQDRLLPELVRVDRPTNDPAALQLVASDAVPHGLAVLDAPDVDSVDASNRALAAELLAAGDLWLFVTSAARYADQVPWELLRQAAERSTSVAVVLDRTDPDDAGTVATHLARMLASRGLKDCPLFTVPETTLTDDGLLPPGAVDDLHAWLRALAADADGRAAVAIRTVLGTIRTLGGRSHLLAGGVQAQIAAAARLRESVAAAYAESVVAARAATADGTMVRGEVLARWTEFVGSGELLRSLEERVGWLRDRLLNAVRGRPQTAELVARSVAVGLGSVLVEHAEVAAGRAAAAWRGDPAGVSLLAEAAARGDDLGRATPTARREAQALAREWQDGLTRMVRAEGSDTRSTTRYLTVGIDGLAVALSVVVLSQSGGTLAVESPSAAPGAGAVAQRLLDAVFGEQAVRSMASRARGDLDRRVEALLTREGARHQAVLDDLGLVPAAPEHLREAARRVDDLRFRSTRGTGGGHGDAVPARPTP</sequence>
<evidence type="ECO:0000313" key="2">
    <source>
        <dbReference type="EMBL" id="GAA1919685.1"/>
    </source>
</evidence>